<protein>
    <submittedName>
        <fullName evidence="1">Uncharacterized protein</fullName>
    </submittedName>
</protein>
<evidence type="ECO:0000313" key="2">
    <source>
        <dbReference type="Proteomes" id="UP000224362"/>
    </source>
</evidence>
<evidence type="ECO:0000313" key="1">
    <source>
        <dbReference type="EMBL" id="ASZ78835.1"/>
    </source>
</evidence>
<reference evidence="1 2" key="1">
    <citation type="submission" date="2017-06" db="EMBL/GenBank/DDBJ databases">
        <authorList>
            <person name="Kim H.J."/>
            <person name="Triplett B.A."/>
        </authorList>
    </citation>
    <scope>NUCLEOTIDE SEQUENCE [LARGE SCALE GENOMIC DNA]</scope>
</reference>
<dbReference type="Proteomes" id="UP000224362">
    <property type="component" value="Segment"/>
</dbReference>
<accession>A0A249Y2C3</accession>
<sequence>MLEADVEIGQLYVLAGSPRGQVYKKVKDGVLCVDSEGVNKTYDRLMYPRPHFEVLPHYTFKQRLEITHRLLVALEAGDGRDSENPDPAATEEYEAAIKAYCVMANMIYCVVSHQPPTLWRNQYFQTEEEKQRVMERRAAHQWVLECYHPDGRVKTTRRGTKEALTPFIEVCDEWNVKHARV</sequence>
<proteinExistence type="predicted"/>
<dbReference type="EMBL" id="MF285619">
    <property type="protein sequence ID" value="ASZ78835.1"/>
    <property type="molecule type" value="Genomic_DNA"/>
</dbReference>
<organism evidence="1 2">
    <name type="scientific">Serratia phage 2050H1</name>
    <dbReference type="NCBI Taxonomy" id="2024250"/>
    <lineage>
        <taxon>Viruses</taxon>
        <taxon>Duplodnaviria</taxon>
        <taxon>Heunggongvirae</taxon>
        <taxon>Uroviricota</taxon>
        <taxon>Caudoviricetes</taxon>
        <taxon>Pantevenvirales</taxon>
        <taxon>Ackermannviridae</taxon>
        <taxon>Miltonvirus</taxon>
        <taxon>Miltonvirus MAM1</taxon>
    </lineage>
</organism>
<name>A0A249Y2C3_9CAUD</name>
<gene>
    <name evidence="1" type="ORF">2050H1_069</name>
</gene>